<name>A0A8T3BWC6_DENNO</name>
<dbReference type="InterPro" id="IPR015422">
    <property type="entry name" value="PyrdxlP-dep_Trfase_small"/>
</dbReference>
<dbReference type="InterPro" id="IPR006948">
    <property type="entry name" value="Alliinase_C"/>
</dbReference>
<reference evidence="5" key="1">
    <citation type="journal article" date="2022" name="Front. Genet.">
        <title>Chromosome-Scale Assembly of the Dendrobium nobile Genome Provides Insights Into the Molecular Mechanism of the Biosynthesis of the Medicinal Active Ingredient of Dendrobium.</title>
        <authorList>
            <person name="Xu Q."/>
            <person name="Niu S.-C."/>
            <person name="Li K.-L."/>
            <person name="Zheng P.-J."/>
            <person name="Zhang X.-J."/>
            <person name="Jia Y."/>
            <person name="Liu Y."/>
            <person name="Niu Y.-X."/>
            <person name="Yu L.-H."/>
            <person name="Chen D.-F."/>
            <person name="Zhang G.-Q."/>
        </authorList>
    </citation>
    <scope>NUCLEOTIDE SEQUENCE</scope>
    <source>
        <tissue evidence="5">Leaf</tissue>
    </source>
</reference>
<gene>
    <name evidence="5" type="ORF">KFK09_004781</name>
</gene>
<dbReference type="Gene3D" id="3.90.1150.10">
    <property type="entry name" value="Aspartate Aminotransferase, domain 1"/>
    <property type="match status" value="1"/>
</dbReference>
<feature type="domain" description="Alliinase C-terminal" evidence="4">
    <location>
        <begin position="46"/>
        <end position="286"/>
    </location>
</feature>
<evidence type="ECO:0000256" key="1">
    <source>
        <dbReference type="ARBA" id="ARBA00001933"/>
    </source>
</evidence>
<dbReference type="PANTHER" id="PTHR43795:SF22">
    <property type="entry name" value="TRYPTOPHAN AMINOTRANSFERASE-RELATED PROTEIN 2"/>
    <property type="match status" value="1"/>
</dbReference>
<evidence type="ECO:0000256" key="3">
    <source>
        <dbReference type="ARBA" id="ARBA00022898"/>
    </source>
</evidence>
<protein>
    <recommendedName>
        <fullName evidence="4">Alliinase C-terminal domain-containing protein</fullName>
    </recommendedName>
</protein>
<dbReference type="Pfam" id="PF04864">
    <property type="entry name" value="Alliinase_C"/>
    <property type="match status" value="1"/>
</dbReference>
<comment type="similarity">
    <text evidence="2">Belongs to the alliinase family.</text>
</comment>
<proteinExistence type="inferred from homology"/>
<dbReference type="SMR" id="A0A8T3BWC6"/>
<organism evidence="5 6">
    <name type="scientific">Dendrobium nobile</name>
    <name type="common">Orchid</name>
    <dbReference type="NCBI Taxonomy" id="94219"/>
    <lineage>
        <taxon>Eukaryota</taxon>
        <taxon>Viridiplantae</taxon>
        <taxon>Streptophyta</taxon>
        <taxon>Embryophyta</taxon>
        <taxon>Tracheophyta</taxon>
        <taxon>Spermatophyta</taxon>
        <taxon>Magnoliopsida</taxon>
        <taxon>Liliopsida</taxon>
        <taxon>Asparagales</taxon>
        <taxon>Orchidaceae</taxon>
        <taxon>Epidendroideae</taxon>
        <taxon>Malaxideae</taxon>
        <taxon>Dendrobiinae</taxon>
        <taxon>Dendrobium</taxon>
    </lineage>
</organism>
<dbReference type="GO" id="GO:0006520">
    <property type="term" value="P:amino acid metabolic process"/>
    <property type="evidence" value="ECO:0007669"/>
    <property type="project" value="TreeGrafter"/>
</dbReference>
<dbReference type="InterPro" id="IPR015424">
    <property type="entry name" value="PyrdxlP-dep_Trfase"/>
</dbReference>
<keyword evidence="6" id="KW-1185">Reference proteome</keyword>
<dbReference type="OrthoDB" id="2020362at2759"/>
<accession>A0A8T3BWC6</accession>
<dbReference type="AlphaFoldDB" id="A0A8T3BWC6"/>
<dbReference type="InterPro" id="IPR015421">
    <property type="entry name" value="PyrdxlP-dep_Trfase_major"/>
</dbReference>
<dbReference type="Proteomes" id="UP000829196">
    <property type="component" value="Unassembled WGS sequence"/>
</dbReference>
<dbReference type="SUPFAM" id="SSF53383">
    <property type="entry name" value="PLP-dependent transferases"/>
    <property type="match status" value="1"/>
</dbReference>
<evidence type="ECO:0000256" key="2">
    <source>
        <dbReference type="ARBA" id="ARBA00006312"/>
    </source>
</evidence>
<dbReference type="GO" id="GO:0008483">
    <property type="term" value="F:transaminase activity"/>
    <property type="evidence" value="ECO:0007669"/>
    <property type="project" value="TreeGrafter"/>
</dbReference>
<evidence type="ECO:0000259" key="4">
    <source>
        <dbReference type="Pfam" id="PF04864"/>
    </source>
</evidence>
<sequence length="308" mass="34731">MCKPIKLGGHELHSYVSKVGSLRVKLSWKFINETLFVEQDSGSEGFPAATDVLQSALYKWAGDANSFDPHTTDPFIEVICSPNNPDGRLNTSVFKQITNNIHDLAYYWPQYTPITNAADYNIMLFSVSKSTGHAGSRLGWALVKDKEVARRMVQFVELGTIGVSKDSQLRAATVLRAVADGYEEGGDYKLFHFGRKVMTERWDRLRQVITANGAFSLSEYPTPAYCGFMGEETSHLPAFAWLKYEGNLDIEDTANFLRTEHNMLTRSGKHFGTDGKYVRISLLEHFDAAMLEDKEHDDAKQTIYTPRH</sequence>
<dbReference type="GO" id="GO:0016846">
    <property type="term" value="F:carbon-sulfur lyase activity"/>
    <property type="evidence" value="ECO:0007669"/>
    <property type="project" value="InterPro"/>
</dbReference>
<dbReference type="InterPro" id="IPR050478">
    <property type="entry name" value="Ethylene_sulfur-biosynth"/>
</dbReference>
<comment type="caution">
    <text evidence="5">The sequence shown here is derived from an EMBL/GenBank/DDBJ whole genome shotgun (WGS) entry which is preliminary data.</text>
</comment>
<dbReference type="EMBL" id="JAGYWB010000005">
    <property type="protein sequence ID" value="KAI0522402.1"/>
    <property type="molecule type" value="Genomic_DNA"/>
</dbReference>
<comment type="cofactor">
    <cofactor evidence="1">
        <name>pyridoxal 5'-phosphate</name>
        <dbReference type="ChEBI" id="CHEBI:597326"/>
    </cofactor>
</comment>
<dbReference type="Gene3D" id="3.40.640.10">
    <property type="entry name" value="Type I PLP-dependent aspartate aminotransferase-like (Major domain)"/>
    <property type="match status" value="1"/>
</dbReference>
<evidence type="ECO:0000313" key="5">
    <source>
        <dbReference type="EMBL" id="KAI0522402.1"/>
    </source>
</evidence>
<evidence type="ECO:0000313" key="6">
    <source>
        <dbReference type="Proteomes" id="UP000829196"/>
    </source>
</evidence>
<dbReference type="PANTHER" id="PTHR43795">
    <property type="entry name" value="BIFUNCTIONAL ASPARTATE AMINOTRANSFERASE AND GLUTAMATE/ASPARTATE-PREPHENATE AMINOTRANSFERASE-RELATED"/>
    <property type="match status" value="1"/>
</dbReference>
<keyword evidence="3" id="KW-0663">Pyridoxal phosphate</keyword>